<evidence type="ECO:0000259" key="3">
    <source>
        <dbReference type="Pfam" id="PF09848"/>
    </source>
</evidence>
<proteinExistence type="predicted"/>
<dbReference type="Proteomes" id="UP000290378">
    <property type="component" value="Unassembled WGS sequence"/>
</dbReference>
<evidence type="ECO:0000259" key="2">
    <source>
        <dbReference type="Pfam" id="PF08378"/>
    </source>
</evidence>
<dbReference type="RefSeq" id="WP_129013805.1">
    <property type="nucleotide sequence ID" value="NZ_CBCSEI010000010.1"/>
</dbReference>
<dbReference type="AlphaFoldDB" id="A0A6M8NWK7"/>
<dbReference type="InterPro" id="IPR027417">
    <property type="entry name" value="P-loop_NTPase"/>
</dbReference>
<dbReference type="SUPFAM" id="SSF52540">
    <property type="entry name" value="P-loop containing nucleoside triphosphate hydrolases"/>
    <property type="match status" value="1"/>
</dbReference>
<dbReference type="GO" id="GO:0043138">
    <property type="term" value="F:3'-5' DNA helicase activity"/>
    <property type="evidence" value="ECO:0007669"/>
    <property type="project" value="TreeGrafter"/>
</dbReference>
<dbReference type="PANTHER" id="PTHR11070:SF2">
    <property type="entry name" value="ATP-DEPENDENT DNA HELICASE SRS2"/>
    <property type="match status" value="1"/>
</dbReference>
<accession>A0A6M8NWK7</accession>
<comment type="caution">
    <text evidence="4">The sequence shown here is derived from an EMBL/GenBank/DDBJ whole genome shotgun (WGS) entry which is preliminary data.</text>
</comment>
<evidence type="ECO:0000313" key="4">
    <source>
        <dbReference type="EMBL" id="RXI40481.1"/>
    </source>
</evidence>
<dbReference type="InterPro" id="IPR018647">
    <property type="entry name" value="SLFN_3-like_DNA/RNA_helicase"/>
</dbReference>
<dbReference type="EMBL" id="NXII01000010">
    <property type="protein sequence ID" value="RXI40481.1"/>
    <property type="molecule type" value="Genomic_DNA"/>
</dbReference>
<sequence>MKSILKLFSKISKGNLGEEQVLETMINLLKNGSNESNFFIIPKVQIADLAASKEIDIVLLHPLYGLYIIEVKNWNKLIITEENNPFNQAKEYKNLLLSKIKDEFGKVAINIEYRVVFPTISTQEAKEFFLENKNLEAYKNHAFFKEDLISKENFKRFFNSSFSVIPNKKEFLKIASLIVDKEKIKNNENKILPIISQDEVIYFDYTQLSVLNGYNGDFKIIRGVAGTGKTIILSHFVNNKLNTGVAENFLILCFNKKLVENLNNIFIDNEHKNNIKISSLFSFLNFINFDYEKVGILDKKDFQKIYENFETDVSLDEFRTKLKIFLQKNPIDYFICDETQDMPAGFMRIIYEEIKDCIFFIDEAQKFYTYSMNDISNIFNHPKFEKIDMRGKVKNLKNVYRTPSNIAKCAFEILSNDEKLNKYYKRSAFYLKNDFLTDINFVLEDGNIILDNWNNFQDLKTLLEKQTQDTIVLTYTTKQVEAITNIIKSINKDEIIKAMTIQSVKGLEAQNIIIHNFDMFLNQSLKYEKDIFYRKLYVLLTRAQKNLYISYDEKILNDEISKNVIKIIEKNQSLFKEEIAEEKEHKLVNLTKLKPTKEQVKTTGEFIVLGAELFAVIGGLFS</sequence>
<evidence type="ECO:0000256" key="1">
    <source>
        <dbReference type="ARBA" id="ARBA00034923"/>
    </source>
</evidence>
<dbReference type="GO" id="GO:0005524">
    <property type="term" value="F:ATP binding"/>
    <property type="evidence" value="ECO:0007669"/>
    <property type="project" value="InterPro"/>
</dbReference>
<reference evidence="4 5" key="1">
    <citation type="submission" date="2017-09" db="EMBL/GenBank/DDBJ databases">
        <title>Genomics of the genus Arcobacter.</title>
        <authorList>
            <person name="Perez-Cataluna A."/>
            <person name="Figueras M.J."/>
            <person name="Salas-Masso N."/>
        </authorList>
    </citation>
    <scope>NUCLEOTIDE SEQUENCE [LARGE SCALE GENOMIC DNA]</scope>
    <source>
        <strain evidence="4 5">CECT 7834</strain>
    </source>
</reference>
<dbReference type="PANTHER" id="PTHR11070">
    <property type="entry name" value="UVRD / RECB / PCRA DNA HELICASE FAMILY MEMBER"/>
    <property type="match status" value="1"/>
</dbReference>
<dbReference type="GO" id="GO:0003677">
    <property type="term" value="F:DNA binding"/>
    <property type="evidence" value="ECO:0007669"/>
    <property type="project" value="InterPro"/>
</dbReference>
<dbReference type="Pfam" id="PF08378">
    <property type="entry name" value="NERD"/>
    <property type="match status" value="1"/>
</dbReference>
<feature type="domain" description="Schlafen group 3-like DNA/RNA helicase" evidence="3">
    <location>
        <begin position="220"/>
        <end position="405"/>
    </location>
</feature>
<dbReference type="Pfam" id="PF09848">
    <property type="entry name" value="SLFN-g3_helicase"/>
    <property type="match status" value="1"/>
</dbReference>
<name>A0A6M8NWK7_9BACT</name>
<protein>
    <recommendedName>
        <fullName evidence="1">DNA 3'-5' helicase II</fullName>
    </recommendedName>
</protein>
<dbReference type="GO" id="GO:0000725">
    <property type="term" value="P:recombinational repair"/>
    <property type="evidence" value="ECO:0007669"/>
    <property type="project" value="TreeGrafter"/>
</dbReference>
<gene>
    <name evidence="4" type="ORF">CP963_08810</name>
</gene>
<keyword evidence="5" id="KW-1185">Reference proteome</keyword>
<feature type="domain" description="NERD" evidence="2">
    <location>
        <begin position="13"/>
        <end position="118"/>
    </location>
</feature>
<dbReference type="InterPro" id="IPR000212">
    <property type="entry name" value="DNA_helicase_UvrD/REP"/>
</dbReference>
<evidence type="ECO:0000313" key="5">
    <source>
        <dbReference type="Proteomes" id="UP000290378"/>
    </source>
</evidence>
<dbReference type="InterPro" id="IPR011528">
    <property type="entry name" value="NERD"/>
</dbReference>
<dbReference type="Gene3D" id="3.40.50.300">
    <property type="entry name" value="P-loop containing nucleotide triphosphate hydrolases"/>
    <property type="match status" value="2"/>
</dbReference>
<organism evidence="4 5">
    <name type="scientific">Arcobacter cloacae</name>
    <dbReference type="NCBI Taxonomy" id="1054034"/>
    <lineage>
        <taxon>Bacteria</taxon>
        <taxon>Pseudomonadati</taxon>
        <taxon>Campylobacterota</taxon>
        <taxon>Epsilonproteobacteria</taxon>
        <taxon>Campylobacterales</taxon>
        <taxon>Arcobacteraceae</taxon>
        <taxon>Arcobacter</taxon>
    </lineage>
</organism>